<dbReference type="Gene3D" id="3.30.110.40">
    <property type="entry name" value="TusA-like domain"/>
    <property type="match status" value="1"/>
</dbReference>
<comment type="caution">
    <text evidence="2">The sequence shown here is derived from an EMBL/GenBank/DDBJ whole genome shotgun (WGS) entry which is preliminary data.</text>
</comment>
<evidence type="ECO:0000313" key="3">
    <source>
        <dbReference type="Proteomes" id="UP000601990"/>
    </source>
</evidence>
<feature type="domain" description="DUF2249" evidence="1">
    <location>
        <begin position="4"/>
        <end position="69"/>
    </location>
</feature>
<name>A0ABX1N0T9_9RHOO</name>
<evidence type="ECO:0000259" key="1">
    <source>
        <dbReference type="Pfam" id="PF10006"/>
    </source>
</evidence>
<organism evidence="2 3">
    <name type="scientific">Aromatoleum buckelii</name>
    <dbReference type="NCBI Taxonomy" id="200254"/>
    <lineage>
        <taxon>Bacteria</taxon>
        <taxon>Pseudomonadati</taxon>
        <taxon>Pseudomonadota</taxon>
        <taxon>Betaproteobacteria</taxon>
        <taxon>Rhodocyclales</taxon>
        <taxon>Rhodocyclaceae</taxon>
        <taxon>Aromatoleum</taxon>
    </lineage>
</organism>
<dbReference type="EMBL" id="WTVH01000003">
    <property type="protein sequence ID" value="NMF92219.1"/>
    <property type="molecule type" value="Genomic_DNA"/>
</dbReference>
<dbReference type="InterPro" id="IPR036868">
    <property type="entry name" value="TusA-like_sf"/>
</dbReference>
<keyword evidence="3" id="KW-1185">Reference proteome</keyword>
<dbReference type="Pfam" id="PF10006">
    <property type="entry name" value="DUF2249"/>
    <property type="match status" value="1"/>
</dbReference>
<dbReference type="SUPFAM" id="SSF64307">
    <property type="entry name" value="SirA-like"/>
    <property type="match status" value="1"/>
</dbReference>
<evidence type="ECO:0000313" key="2">
    <source>
        <dbReference type="EMBL" id="NMF92219.1"/>
    </source>
</evidence>
<dbReference type="RefSeq" id="WP_011239382.1">
    <property type="nucleotide sequence ID" value="NZ_WTVH02000010.1"/>
</dbReference>
<sequence>MKQVIDARGLEPPQPFELVMEAIADLRPGEGVKLLLDRMPYPLFRILDRDRYRYESRVRDDGVVEIDIVAP</sequence>
<reference evidence="2" key="1">
    <citation type="submission" date="2019-12" db="EMBL/GenBank/DDBJ databases">
        <title>Comparative genomics gives insights into the taxonomy of the Azoarcus-Aromatoleum group and reveals separate origins of nif in the plant-associated Azoarcus and non-plant-associated Aromatoleum sub-groups.</title>
        <authorList>
            <person name="Lafos M."/>
            <person name="Maluk M."/>
            <person name="Batista M."/>
            <person name="Junghare M."/>
            <person name="Carmona M."/>
            <person name="Faoro H."/>
            <person name="Cruz L.M."/>
            <person name="Battistoni F."/>
            <person name="De Souza E."/>
            <person name="Pedrosa F."/>
            <person name="Chen W.-M."/>
            <person name="Poole P.S."/>
            <person name="Dixon R.A."/>
            <person name="James E.K."/>
        </authorList>
    </citation>
    <scope>NUCLEOTIDE SEQUENCE</scope>
    <source>
        <strain evidence="2">U120</strain>
    </source>
</reference>
<proteinExistence type="predicted"/>
<gene>
    <name evidence="2" type="ORF">GO608_02595</name>
</gene>
<dbReference type="InterPro" id="IPR018720">
    <property type="entry name" value="DUF2249"/>
</dbReference>
<protein>
    <submittedName>
        <fullName evidence="2">DUF2249 domain-containing protein</fullName>
    </submittedName>
</protein>
<accession>A0ABX1N0T9</accession>
<dbReference type="Proteomes" id="UP000601990">
    <property type="component" value="Unassembled WGS sequence"/>
</dbReference>